<comment type="caution">
    <text evidence="2">The sequence shown here is derived from an EMBL/GenBank/DDBJ whole genome shotgun (WGS) entry which is preliminary data.</text>
</comment>
<accession>A0A3M7QGP2</accession>
<dbReference type="EMBL" id="REGN01006265">
    <property type="protein sequence ID" value="RNA10201.1"/>
    <property type="molecule type" value="Genomic_DNA"/>
</dbReference>
<keyword evidence="1" id="KW-0812">Transmembrane</keyword>
<keyword evidence="1" id="KW-0472">Membrane</keyword>
<evidence type="ECO:0000313" key="3">
    <source>
        <dbReference type="Proteomes" id="UP000276133"/>
    </source>
</evidence>
<dbReference type="AlphaFoldDB" id="A0A3M7QGP2"/>
<gene>
    <name evidence="2" type="ORF">BpHYR1_012878</name>
</gene>
<evidence type="ECO:0000313" key="2">
    <source>
        <dbReference type="EMBL" id="RNA10201.1"/>
    </source>
</evidence>
<dbReference type="Proteomes" id="UP000276133">
    <property type="component" value="Unassembled WGS sequence"/>
</dbReference>
<name>A0A3M7QGP2_BRAPC</name>
<evidence type="ECO:0000256" key="1">
    <source>
        <dbReference type="SAM" id="Phobius"/>
    </source>
</evidence>
<feature type="transmembrane region" description="Helical" evidence="1">
    <location>
        <begin position="35"/>
        <end position="53"/>
    </location>
</feature>
<keyword evidence="3" id="KW-1185">Reference proteome</keyword>
<proteinExistence type="predicted"/>
<protein>
    <submittedName>
        <fullName evidence="2">Uncharacterized protein</fullName>
    </submittedName>
</protein>
<sequence length="62" mass="7049">MVFGVQLLKTSQDIILTITRFNTGSTIINQILEPVLLTFTTTTIFSLIGLIYAEQFYWPHSV</sequence>
<reference evidence="2 3" key="1">
    <citation type="journal article" date="2018" name="Sci. Rep.">
        <title>Genomic signatures of local adaptation to the degree of environmental predictability in rotifers.</title>
        <authorList>
            <person name="Franch-Gras L."/>
            <person name="Hahn C."/>
            <person name="Garcia-Roger E.M."/>
            <person name="Carmona M.J."/>
            <person name="Serra M."/>
            <person name="Gomez A."/>
        </authorList>
    </citation>
    <scope>NUCLEOTIDE SEQUENCE [LARGE SCALE GENOMIC DNA]</scope>
    <source>
        <strain evidence="2">HYR1</strain>
    </source>
</reference>
<keyword evidence="1" id="KW-1133">Transmembrane helix</keyword>
<organism evidence="2 3">
    <name type="scientific">Brachionus plicatilis</name>
    <name type="common">Marine rotifer</name>
    <name type="synonym">Brachionus muelleri</name>
    <dbReference type="NCBI Taxonomy" id="10195"/>
    <lineage>
        <taxon>Eukaryota</taxon>
        <taxon>Metazoa</taxon>
        <taxon>Spiralia</taxon>
        <taxon>Gnathifera</taxon>
        <taxon>Rotifera</taxon>
        <taxon>Eurotatoria</taxon>
        <taxon>Monogononta</taxon>
        <taxon>Pseudotrocha</taxon>
        <taxon>Ploima</taxon>
        <taxon>Brachionidae</taxon>
        <taxon>Brachionus</taxon>
    </lineage>
</organism>